<dbReference type="EMBL" id="JAUIZM010000007">
    <property type="protein sequence ID" value="KAK1374822.1"/>
    <property type="molecule type" value="Genomic_DNA"/>
</dbReference>
<evidence type="ECO:0000313" key="2">
    <source>
        <dbReference type="EMBL" id="KAK1374822.1"/>
    </source>
</evidence>
<keyword evidence="3" id="KW-1185">Reference proteome</keyword>
<reference evidence="2" key="2">
    <citation type="submission" date="2023-05" db="EMBL/GenBank/DDBJ databases">
        <authorList>
            <person name="Schelkunov M.I."/>
        </authorList>
    </citation>
    <scope>NUCLEOTIDE SEQUENCE</scope>
    <source>
        <strain evidence="2">Hsosn_3</strain>
        <tissue evidence="2">Leaf</tissue>
    </source>
</reference>
<evidence type="ECO:0000256" key="1">
    <source>
        <dbReference type="SAM" id="MobiDB-lite"/>
    </source>
</evidence>
<evidence type="ECO:0000313" key="3">
    <source>
        <dbReference type="Proteomes" id="UP001237642"/>
    </source>
</evidence>
<sequence>MSQRSYYLVKKIVGVPLASDLVKVRDGIQQLDREQHRFKDEFAHCQDNEAYYITNKGQRKTAGGGGSETSIIIEITTGYGKEKKKDISIYNSDDLIGYKKLYFLLFWRMDEFTVNPEIIPVDSRDKINDTINACIIRVKRPKTSRDPPMSTKTSRKKTGRWKNSRRTRRWKK</sequence>
<proteinExistence type="predicted"/>
<dbReference type="AlphaFoldDB" id="A0AAD8MJ75"/>
<accession>A0AAD8MJ75</accession>
<dbReference type="GO" id="GO:0006355">
    <property type="term" value="P:regulation of DNA-templated transcription"/>
    <property type="evidence" value="ECO:0007669"/>
    <property type="project" value="InterPro"/>
</dbReference>
<feature type="region of interest" description="Disordered" evidence="1">
    <location>
        <begin position="139"/>
        <end position="172"/>
    </location>
</feature>
<comment type="caution">
    <text evidence="2">The sequence shown here is derived from an EMBL/GenBank/DDBJ whole genome shotgun (WGS) entry which is preliminary data.</text>
</comment>
<name>A0AAD8MJ75_9APIA</name>
<gene>
    <name evidence="2" type="ORF">POM88_031015</name>
</gene>
<dbReference type="InterPro" id="IPR036093">
    <property type="entry name" value="NAC_dom_sf"/>
</dbReference>
<reference evidence="2" key="1">
    <citation type="submission" date="2023-02" db="EMBL/GenBank/DDBJ databases">
        <title>Genome of toxic invasive species Heracleum sosnowskyi carries increased number of genes despite the absence of recent whole-genome duplications.</title>
        <authorList>
            <person name="Schelkunov M."/>
            <person name="Shtratnikova V."/>
            <person name="Makarenko M."/>
            <person name="Klepikova A."/>
            <person name="Omelchenko D."/>
            <person name="Novikova G."/>
            <person name="Obukhova E."/>
            <person name="Bogdanov V."/>
            <person name="Penin A."/>
            <person name="Logacheva M."/>
        </authorList>
    </citation>
    <scope>NUCLEOTIDE SEQUENCE</scope>
    <source>
        <strain evidence="2">Hsosn_3</strain>
        <tissue evidence="2">Leaf</tissue>
    </source>
</reference>
<feature type="compositionally biased region" description="Basic residues" evidence="1">
    <location>
        <begin position="153"/>
        <end position="172"/>
    </location>
</feature>
<organism evidence="2 3">
    <name type="scientific">Heracleum sosnowskyi</name>
    <dbReference type="NCBI Taxonomy" id="360622"/>
    <lineage>
        <taxon>Eukaryota</taxon>
        <taxon>Viridiplantae</taxon>
        <taxon>Streptophyta</taxon>
        <taxon>Embryophyta</taxon>
        <taxon>Tracheophyta</taxon>
        <taxon>Spermatophyta</taxon>
        <taxon>Magnoliopsida</taxon>
        <taxon>eudicotyledons</taxon>
        <taxon>Gunneridae</taxon>
        <taxon>Pentapetalae</taxon>
        <taxon>asterids</taxon>
        <taxon>campanulids</taxon>
        <taxon>Apiales</taxon>
        <taxon>Apiaceae</taxon>
        <taxon>Apioideae</taxon>
        <taxon>apioid superclade</taxon>
        <taxon>Tordylieae</taxon>
        <taxon>Tordyliinae</taxon>
        <taxon>Heracleum</taxon>
    </lineage>
</organism>
<dbReference type="Proteomes" id="UP001237642">
    <property type="component" value="Unassembled WGS sequence"/>
</dbReference>
<dbReference type="SUPFAM" id="SSF101941">
    <property type="entry name" value="NAC domain"/>
    <property type="match status" value="1"/>
</dbReference>
<protein>
    <submittedName>
        <fullName evidence="2">Uncharacterized protein</fullName>
    </submittedName>
</protein>
<dbReference type="GO" id="GO:0003677">
    <property type="term" value="F:DNA binding"/>
    <property type="evidence" value="ECO:0007669"/>
    <property type="project" value="InterPro"/>
</dbReference>